<name>A0A1S7LG39_MAGMO</name>
<evidence type="ECO:0000313" key="2">
    <source>
        <dbReference type="EMBL" id="CRH05508.1"/>
    </source>
</evidence>
<dbReference type="InterPro" id="IPR024535">
    <property type="entry name" value="RHGA/B-epi-like_pectate_lyase"/>
</dbReference>
<dbReference type="AlphaFoldDB" id="A0A1S7LG39"/>
<accession>A0A1S7LG39</accession>
<reference evidence="2" key="1">
    <citation type="submission" date="2015-04" db="EMBL/GenBank/DDBJ databases">
        <authorList>
            <person name="Syromyatnikov M.Y."/>
            <person name="Popov V.N."/>
        </authorList>
    </citation>
    <scope>NUCLEOTIDE SEQUENCE</scope>
    <source>
        <strain evidence="2">MO-1</strain>
    </source>
</reference>
<dbReference type="Gene3D" id="2.160.20.10">
    <property type="entry name" value="Single-stranded right-handed beta-helix, Pectin lyase-like"/>
    <property type="match status" value="1"/>
</dbReference>
<sequence>MARDGNGTHNRLYDWTDEASAGNPISSVKVDAEMDDMANEISNSLAKDGQTLPTANLSMGGFRHIDVAAAQSRDEYATAAQLQDGTLHFGSDMGSGDAYAISVVPAPVGYSPGQTFRFVASHENSGPATFEVNGLGAVEIKKHGDLDLAQQDIRVGSLLTLTYDGTLFQLTSVAYTDARSSQFDVRFYGAAGDGVTDDSSAFQAAIDAAAITGGTVIARSTSSGYLVGGLQMREGVHLKGDGHTLLKGSGAQPIFIFDAMPNGPGGLWDLSIEPGGETSSCIQILKGRNLRFDNLHLGFSTTTGNIAHGIHIQTASDGGGAYFNHFNRIRIANLQGNGIQLITEDGQSLPKVNANTFSGIIVDSCGGHGLLLRGAAGNWFEGTIENCGGYGVLFEDNAGAAPPKGNSLNIWMEHNSSGDISAPSTGATNNQFFFRNAVNMDQAWRVTDGNVWQNGSFLYTANGLSTSGYFTIKEQGKTESTTQMSRWGGFQMGDGDTSPDCNLYRTDVDSWKTDDTLVLCDQRSAVESGGVISLGRGNSHLFNFSGNITITGIASADTLNGRVLYLRVVQDGTGTITLQKSTGNLRLPADITITTGQARNIILICTGASWQCFGNQLVNP</sequence>
<dbReference type="SUPFAM" id="SSF51126">
    <property type="entry name" value="Pectin lyase-like"/>
    <property type="match status" value="1"/>
</dbReference>
<dbReference type="Pfam" id="PF12708">
    <property type="entry name" value="Pect-lyase_RHGA_epim"/>
    <property type="match status" value="1"/>
</dbReference>
<evidence type="ECO:0000259" key="1">
    <source>
        <dbReference type="Pfam" id="PF12708"/>
    </source>
</evidence>
<dbReference type="EMBL" id="LO017727">
    <property type="protein sequence ID" value="CRH05508.1"/>
    <property type="molecule type" value="Genomic_DNA"/>
</dbReference>
<dbReference type="InterPro" id="IPR011050">
    <property type="entry name" value="Pectin_lyase_fold/virulence"/>
</dbReference>
<proteinExistence type="predicted"/>
<dbReference type="InterPro" id="IPR012334">
    <property type="entry name" value="Pectin_lyas_fold"/>
</dbReference>
<protein>
    <recommendedName>
        <fullName evidence="1">Rhamnogalacturonase A/B/Epimerase-like pectate lyase domain-containing protein</fullName>
    </recommendedName>
</protein>
<organism evidence="2">
    <name type="scientific">Magnetococcus massalia (strain MO-1)</name>
    <dbReference type="NCBI Taxonomy" id="451514"/>
    <lineage>
        <taxon>Bacteria</taxon>
        <taxon>Pseudomonadati</taxon>
        <taxon>Pseudomonadota</taxon>
        <taxon>Magnetococcia</taxon>
        <taxon>Magnetococcales</taxon>
        <taxon>Magnetococcaceae</taxon>
        <taxon>Magnetococcus</taxon>
    </lineage>
</organism>
<gene>
    <name evidence="2" type="ORF">MAGMO_1317</name>
</gene>
<feature type="domain" description="Rhamnogalacturonase A/B/Epimerase-like pectate lyase" evidence="1">
    <location>
        <begin position="184"/>
        <end position="372"/>
    </location>
</feature>